<dbReference type="OrthoDB" id="1047367at2759"/>
<proteinExistence type="inferred from homology"/>
<sequence>PWRISHYADLHEALRNKATSSDGPGTPVTIHLRRKVVHWEPSMSGVFLEDGQFIAGDLVIGADGAHSTLRRIIANQQLSSQPLGHSAFRFHIPTSKLNEFVETKALVRREGEIQTWKGEGWKFLIYPCRNNTKFSVVCMHENGQRQQSIEESLDCDVAGSLDYVPQVYSSFSPAIKALVCIAENNSIEHLPLMNHKPLRT</sequence>
<keyword evidence="3" id="KW-0503">Monooxygenase</keyword>
<keyword evidence="5" id="KW-1185">Reference proteome</keyword>
<name>A0A319E0U6_9EURO</name>
<comment type="similarity">
    <text evidence="1">Belongs to the paxM FAD-dependent monooxygenase family.</text>
</comment>
<dbReference type="InterPro" id="IPR050493">
    <property type="entry name" value="FAD-dep_Monooxygenase_BioMet"/>
</dbReference>
<evidence type="ECO:0000256" key="2">
    <source>
        <dbReference type="ARBA" id="ARBA00023002"/>
    </source>
</evidence>
<dbReference type="PANTHER" id="PTHR13789">
    <property type="entry name" value="MONOOXYGENASE"/>
    <property type="match status" value="1"/>
</dbReference>
<evidence type="ECO:0000256" key="3">
    <source>
        <dbReference type="ARBA" id="ARBA00023033"/>
    </source>
</evidence>
<dbReference type="GO" id="GO:0004497">
    <property type="term" value="F:monooxygenase activity"/>
    <property type="evidence" value="ECO:0007669"/>
    <property type="project" value="UniProtKB-KW"/>
</dbReference>
<dbReference type="InterPro" id="IPR036188">
    <property type="entry name" value="FAD/NAD-bd_sf"/>
</dbReference>
<gene>
    <name evidence="4" type="ORF">BO71DRAFT_312238</name>
</gene>
<accession>A0A319E0U6</accession>
<organism evidence="4 5">
    <name type="scientific">Aspergillus ellipticus CBS 707.79</name>
    <dbReference type="NCBI Taxonomy" id="1448320"/>
    <lineage>
        <taxon>Eukaryota</taxon>
        <taxon>Fungi</taxon>
        <taxon>Dikarya</taxon>
        <taxon>Ascomycota</taxon>
        <taxon>Pezizomycotina</taxon>
        <taxon>Eurotiomycetes</taxon>
        <taxon>Eurotiomycetidae</taxon>
        <taxon>Eurotiales</taxon>
        <taxon>Aspergillaceae</taxon>
        <taxon>Aspergillus</taxon>
        <taxon>Aspergillus subgen. Circumdati</taxon>
    </lineage>
</organism>
<evidence type="ECO:0008006" key="6">
    <source>
        <dbReference type="Google" id="ProtNLM"/>
    </source>
</evidence>
<dbReference type="Proteomes" id="UP000247810">
    <property type="component" value="Unassembled WGS sequence"/>
</dbReference>
<dbReference type="VEuPathDB" id="FungiDB:BO71DRAFT_312238"/>
<dbReference type="SUPFAM" id="SSF51905">
    <property type="entry name" value="FAD/NAD(P)-binding domain"/>
    <property type="match status" value="1"/>
</dbReference>
<evidence type="ECO:0000313" key="5">
    <source>
        <dbReference type="Proteomes" id="UP000247810"/>
    </source>
</evidence>
<reference evidence="4 5" key="1">
    <citation type="submission" date="2018-02" db="EMBL/GenBank/DDBJ databases">
        <title>The genomes of Aspergillus section Nigri reveals drivers in fungal speciation.</title>
        <authorList>
            <consortium name="DOE Joint Genome Institute"/>
            <person name="Vesth T.C."/>
            <person name="Nybo J."/>
            <person name="Theobald S."/>
            <person name="Brandl J."/>
            <person name="Frisvad J.C."/>
            <person name="Nielsen K.F."/>
            <person name="Lyhne E.K."/>
            <person name="Kogle M.E."/>
            <person name="Kuo A."/>
            <person name="Riley R."/>
            <person name="Clum A."/>
            <person name="Nolan M."/>
            <person name="Lipzen A."/>
            <person name="Salamov A."/>
            <person name="Henrissat B."/>
            <person name="Wiebenga A."/>
            <person name="De vries R.P."/>
            <person name="Grigoriev I.V."/>
            <person name="Mortensen U.H."/>
            <person name="Andersen M.R."/>
            <person name="Baker S.E."/>
        </authorList>
    </citation>
    <scope>NUCLEOTIDE SEQUENCE [LARGE SCALE GENOMIC DNA]</scope>
    <source>
        <strain evidence="4 5">CBS 707.79</strain>
    </source>
</reference>
<keyword evidence="2" id="KW-0560">Oxidoreductase</keyword>
<dbReference type="EMBL" id="KZ825797">
    <property type="protein sequence ID" value="PYI00068.1"/>
    <property type="molecule type" value="Genomic_DNA"/>
</dbReference>
<dbReference type="SUPFAM" id="SSF54373">
    <property type="entry name" value="FAD-linked reductases, C-terminal domain"/>
    <property type="match status" value="1"/>
</dbReference>
<feature type="non-terminal residue" evidence="4">
    <location>
        <position position="1"/>
    </location>
</feature>
<dbReference type="PANTHER" id="PTHR13789:SF314">
    <property type="entry name" value="FAD-BINDING DOMAIN-CONTAINING PROTEIN"/>
    <property type="match status" value="1"/>
</dbReference>
<evidence type="ECO:0000256" key="1">
    <source>
        <dbReference type="ARBA" id="ARBA00007992"/>
    </source>
</evidence>
<evidence type="ECO:0000313" key="4">
    <source>
        <dbReference type="EMBL" id="PYI00068.1"/>
    </source>
</evidence>
<protein>
    <recommendedName>
        <fullName evidence="6">FAD-binding domain-containing protein</fullName>
    </recommendedName>
</protein>
<dbReference type="Gene3D" id="3.50.50.60">
    <property type="entry name" value="FAD/NAD(P)-binding domain"/>
    <property type="match status" value="1"/>
</dbReference>
<dbReference type="STRING" id="1448320.A0A319E0U6"/>
<dbReference type="AlphaFoldDB" id="A0A319E0U6"/>